<reference evidence="3 4" key="1">
    <citation type="journal article" date="2019" name="Emerg. Microbes Infect.">
        <title>Comprehensive subspecies identification of 175 nontuberculous mycobacteria species based on 7547 genomic profiles.</title>
        <authorList>
            <person name="Matsumoto Y."/>
            <person name="Kinjo T."/>
            <person name="Motooka D."/>
            <person name="Nabeya D."/>
            <person name="Jung N."/>
            <person name="Uechi K."/>
            <person name="Horii T."/>
            <person name="Iida T."/>
            <person name="Fujita J."/>
            <person name="Nakamura S."/>
        </authorList>
    </citation>
    <scope>NUCLEOTIDE SEQUENCE [LARGE SCALE GENOMIC DNA]</scope>
    <source>
        <strain evidence="3 4">JCM 14742</strain>
    </source>
</reference>
<dbReference type="SUPFAM" id="SSF56349">
    <property type="entry name" value="DNA breaking-rejoining enzymes"/>
    <property type="match status" value="1"/>
</dbReference>
<protein>
    <recommendedName>
        <fullName evidence="2">Tyr recombinase domain-containing protein</fullName>
    </recommendedName>
</protein>
<evidence type="ECO:0000313" key="4">
    <source>
        <dbReference type="Proteomes" id="UP000467105"/>
    </source>
</evidence>
<sequence>MTDVPDPFRPPQRRHRVIEDANEEQLGKALPDMVIRQLDQHLDLLGPAGRHGSMSAPDLQAMHRTIYQILRDTGRRPGEIVSLKIGCLEVIDGQHNLIYDNHKAARLRRRLPITTDTAEIIAAWQRHRTQLPTAPATRQWLFPSPLLRSRQARGHLTASCVGVAFRTWTRSIPKIDGELLGPDGTPLPFDRSLITPYVLRHSYAQRHADAGVPVDVLKELLDHRSIETTLGYYSVTHKRKQQAIRAVGSLAIDASGNPSSFADPLAYERASVSVPFGNCTEPSNVKAGGGACPIRFQCAGCGFYRPDPSYLPALEEHIHSLQADRETARAMAAADYVVANMSTEIDAFTRVVDTMRRRLAELGPEQRAEVEESSRILRRARAARRLPLIVTSAKDAG</sequence>
<evidence type="ECO:0000256" key="1">
    <source>
        <dbReference type="ARBA" id="ARBA00023172"/>
    </source>
</evidence>
<keyword evidence="1" id="KW-0233">DNA recombination</keyword>
<dbReference type="Proteomes" id="UP000467105">
    <property type="component" value="Chromosome"/>
</dbReference>
<keyword evidence="4" id="KW-1185">Reference proteome</keyword>
<dbReference type="GO" id="GO:0015074">
    <property type="term" value="P:DNA integration"/>
    <property type="evidence" value="ECO:0007669"/>
    <property type="project" value="InterPro"/>
</dbReference>
<dbReference type="GO" id="GO:0006310">
    <property type="term" value="P:DNA recombination"/>
    <property type="evidence" value="ECO:0007669"/>
    <property type="project" value="UniProtKB-KW"/>
</dbReference>
<dbReference type="EMBL" id="AP022614">
    <property type="protein sequence ID" value="BBZ47618.1"/>
    <property type="molecule type" value="Genomic_DNA"/>
</dbReference>
<feature type="domain" description="Tyr recombinase" evidence="2">
    <location>
        <begin position="25"/>
        <end position="248"/>
    </location>
</feature>
<dbReference type="Gene3D" id="1.10.443.10">
    <property type="entry name" value="Intergrase catalytic core"/>
    <property type="match status" value="1"/>
</dbReference>
<name>A0A7I7Z0E4_9MYCO</name>
<evidence type="ECO:0000259" key="2">
    <source>
        <dbReference type="PROSITE" id="PS51898"/>
    </source>
</evidence>
<dbReference type="PROSITE" id="PS51898">
    <property type="entry name" value="TYR_RECOMBINASE"/>
    <property type="match status" value="1"/>
</dbReference>
<dbReference type="InterPro" id="IPR013762">
    <property type="entry name" value="Integrase-like_cat_sf"/>
</dbReference>
<evidence type="ECO:0000313" key="3">
    <source>
        <dbReference type="EMBL" id="BBZ47618.1"/>
    </source>
</evidence>
<dbReference type="InterPro" id="IPR011010">
    <property type="entry name" value="DNA_brk_join_enz"/>
</dbReference>
<proteinExistence type="predicted"/>
<dbReference type="Pfam" id="PF00589">
    <property type="entry name" value="Phage_integrase"/>
    <property type="match status" value="1"/>
</dbReference>
<dbReference type="InterPro" id="IPR002104">
    <property type="entry name" value="Integrase_catalytic"/>
</dbReference>
<organism evidence="3 4">
    <name type="scientific">Mycobacterium parmense</name>
    <dbReference type="NCBI Taxonomy" id="185642"/>
    <lineage>
        <taxon>Bacteria</taxon>
        <taxon>Bacillati</taxon>
        <taxon>Actinomycetota</taxon>
        <taxon>Actinomycetes</taxon>
        <taxon>Mycobacteriales</taxon>
        <taxon>Mycobacteriaceae</taxon>
        <taxon>Mycobacterium</taxon>
        <taxon>Mycobacterium simiae complex</taxon>
    </lineage>
</organism>
<gene>
    <name evidence="3" type="ORF">MPRM_48990</name>
</gene>
<dbReference type="AlphaFoldDB" id="A0A7I7Z0E4"/>
<accession>A0A7I7Z0E4</accession>
<dbReference type="GO" id="GO:0003677">
    <property type="term" value="F:DNA binding"/>
    <property type="evidence" value="ECO:0007669"/>
    <property type="project" value="InterPro"/>
</dbReference>